<sequence length="406" mass="43782">MEEHQAVWRRNLFVLWGCTFVAGIAFSEVGPFLSLFISQLGEFSHQQLNFYSGIIYAVSFLVTAFMAPAWGKLAGRRGHRIILFFTAGGMAVVYILTGFVHSVWLLFFARAGIGAFSGYIPNAQALVAAQVPRESSGRILGTLMTGSTSGVLVGPVLGGLLAHIFSSRQTFFITGGLLLLVAVLSVTLVRESVHPDKTRAAGNPGRGGFLKQFQNPRLIMVLLVSTLIVQLGNSSIFPIISLYVKQLMHGHGAITIIAGVISALPGISNIMAAPRLGQYGDRHGSGRLLIMGYLFAVLVYLPQGFFASLWILGILRFLVGISDAALFPTIQTLLTKNSPHEALSDVFAWNQSFQALGSMFGALWGGAVAGYFGYNAVFISTALLLLINFVMLWFTEPSLRKAKSAG</sequence>
<protein>
    <submittedName>
        <fullName evidence="9">Efflux pump lde</fullName>
    </submittedName>
</protein>
<evidence type="ECO:0000313" key="9">
    <source>
        <dbReference type="EMBL" id="KRM87783.1"/>
    </source>
</evidence>
<dbReference type="Gene3D" id="1.20.1250.20">
    <property type="entry name" value="MFS general substrate transporter like domains"/>
    <property type="match status" value="2"/>
</dbReference>
<dbReference type="PATRIC" id="fig|1423810.4.peg.58"/>
<feature type="transmembrane region" description="Helical" evidence="7">
    <location>
        <begin position="218"/>
        <end position="240"/>
    </location>
</feature>
<gene>
    <name evidence="9" type="ORF">FD19_GL000058</name>
</gene>
<accession>A0A0R2C894</accession>
<feature type="transmembrane region" description="Helical" evidence="7">
    <location>
        <begin position="82"/>
        <end position="101"/>
    </location>
</feature>
<keyword evidence="2" id="KW-0813">Transport</keyword>
<dbReference type="PANTHER" id="PTHR43414:SF6">
    <property type="entry name" value="MULTIDRUG RESISTANCE PROTEIN MDTG"/>
    <property type="match status" value="1"/>
</dbReference>
<dbReference type="PANTHER" id="PTHR43414">
    <property type="entry name" value="MULTIDRUG RESISTANCE PROTEIN MDTG"/>
    <property type="match status" value="1"/>
</dbReference>
<evidence type="ECO:0000313" key="10">
    <source>
        <dbReference type="Proteomes" id="UP000051789"/>
    </source>
</evidence>
<dbReference type="EMBL" id="AYZK01000001">
    <property type="protein sequence ID" value="KRM87783.1"/>
    <property type="molecule type" value="Genomic_DNA"/>
</dbReference>
<comment type="subcellular location">
    <subcellularLocation>
        <location evidence="1">Cell membrane</location>
        <topology evidence="1">Multi-pass membrane protein</topology>
    </subcellularLocation>
</comment>
<dbReference type="SUPFAM" id="SSF103473">
    <property type="entry name" value="MFS general substrate transporter"/>
    <property type="match status" value="1"/>
</dbReference>
<dbReference type="AlphaFoldDB" id="A0A0R2C894"/>
<feature type="transmembrane region" description="Helical" evidence="7">
    <location>
        <begin position="107"/>
        <end position="127"/>
    </location>
</feature>
<dbReference type="Proteomes" id="UP000051789">
    <property type="component" value="Unassembled WGS sequence"/>
</dbReference>
<feature type="transmembrane region" description="Helical" evidence="7">
    <location>
        <begin position="371"/>
        <end position="394"/>
    </location>
</feature>
<feature type="transmembrane region" description="Helical" evidence="7">
    <location>
        <begin position="252"/>
        <end position="272"/>
    </location>
</feature>
<keyword evidence="4 7" id="KW-0812">Transmembrane</keyword>
<evidence type="ECO:0000256" key="7">
    <source>
        <dbReference type="SAM" id="Phobius"/>
    </source>
</evidence>
<keyword evidence="3" id="KW-1003">Cell membrane</keyword>
<dbReference type="GO" id="GO:0022857">
    <property type="term" value="F:transmembrane transporter activity"/>
    <property type="evidence" value="ECO:0007669"/>
    <property type="project" value="InterPro"/>
</dbReference>
<proteinExistence type="predicted"/>
<dbReference type="InterPro" id="IPR036259">
    <property type="entry name" value="MFS_trans_sf"/>
</dbReference>
<dbReference type="Pfam" id="PF07690">
    <property type="entry name" value="MFS_1"/>
    <property type="match status" value="1"/>
</dbReference>
<evidence type="ECO:0000256" key="2">
    <source>
        <dbReference type="ARBA" id="ARBA00022448"/>
    </source>
</evidence>
<dbReference type="InterPro" id="IPR001958">
    <property type="entry name" value="Tet-R_TetA/multi-R_MdtG-like"/>
</dbReference>
<dbReference type="GO" id="GO:0005886">
    <property type="term" value="C:plasma membrane"/>
    <property type="evidence" value="ECO:0007669"/>
    <property type="project" value="UniProtKB-SubCell"/>
</dbReference>
<dbReference type="InterPro" id="IPR020846">
    <property type="entry name" value="MFS_dom"/>
</dbReference>
<feature type="transmembrane region" description="Helical" evidence="7">
    <location>
        <begin position="12"/>
        <end position="38"/>
    </location>
</feature>
<dbReference type="STRING" id="1423810.FD19_GL000058"/>
<dbReference type="RefSeq" id="WP_056968849.1">
    <property type="nucleotide sequence ID" value="NZ_AYZK01000001.1"/>
</dbReference>
<dbReference type="PROSITE" id="PS50850">
    <property type="entry name" value="MFS"/>
    <property type="match status" value="1"/>
</dbReference>
<feature type="domain" description="Major facilitator superfamily (MFS) profile" evidence="8">
    <location>
        <begin position="11"/>
        <end position="400"/>
    </location>
</feature>
<keyword evidence="5 7" id="KW-1133">Transmembrane helix</keyword>
<evidence type="ECO:0000256" key="6">
    <source>
        <dbReference type="ARBA" id="ARBA00023136"/>
    </source>
</evidence>
<name>A0A0R2C894_9LACO</name>
<feature type="transmembrane region" description="Helical" evidence="7">
    <location>
        <begin position="139"/>
        <end position="165"/>
    </location>
</feature>
<evidence type="ECO:0000256" key="5">
    <source>
        <dbReference type="ARBA" id="ARBA00022989"/>
    </source>
</evidence>
<organism evidence="9 10">
    <name type="scientific">Lacticaseibacillus thailandensis DSM 22698 = JCM 13996</name>
    <dbReference type="NCBI Taxonomy" id="1423810"/>
    <lineage>
        <taxon>Bacteria</taxon>
        <taxon>Bacillati</taxon>
        <taxon>Bacillota</taxon>
        <taxon>Bacilli</taxon>
        <taxon>Lactobacillales</taxon>
        <taxon>Lactobacillaceae</taxon>
        <taxon>Lacticaseibacillus</taxon>
    </lineage>
</organism>
<evidence type="ECO:0000256" key="3">
    <source>
        <dbReference type="ARBA" id="ARBA00022475"/>
    </source>
</evidence>
<reference evidence="9 10" key="1">
    <citation type="journal article" date="2015" name="Genome Announc.">
        <title>Expanding the biotechnology potential of lactobacilli through comparative genomics of 213 strains and associated genera.</title>
        <authorList>
            <person name="Sun Z."/>
            <person name="Harris H.M."/>
            <person name="McCann A."/>
            <person name="Guo C."/>
            <person name="Argimon S."/>
            <person name="Zhang W."/>
            <person name="Yang X."/>
            <person name="Jeffery I.B."/>
            <person name="Cooney J.C."/>
            <person name="Kagawa T.F."/>
            <person name="Liu W."/>
            <person name="Song Y."/>
            <person name="Salvetti E."/>
            <person name="Wrobel A."/>
            <person name="Rasinkangas P."/>
            <person name="Parkhill J."/>
            <person name="Rea M.C."/>
            <person name="O'Sullivan O."/>
            <person name="Ritari J."/>
            <person name="Douillard F.P."/>
            <person name="Paul Ross R."/>
            <person name="Yang R."/>
            <person name="Briner A.E."/>
            <person name="Felis G.E."/>
            <person name="de Vos W.M."/>
            <person name="Barrangou R."/>
            <person name="Klaenhammer T.R."/>
            <person name="Caufield P.W."/>
            <person name="Cui Y."/>
            <person name="Zhang H."/>
            <person name="O'Toole P.W."/>
        </authorList>
    </citation>
    <scope>NUCLEOTIDE SEQUENCE [LARGE SCALE GENOMIC DNA]</scope>
    <source>
        <strain evidence="9 10">DSM 22698</strain>
    </source>
</reference>
<evidence type="ECO:0000256" key="4">
    <source>
        <dbReference type="ARBA" id="ARBA00022692"/>
    </source>
</evidence>
<evidence type="ECO:0000259" key="8">
    <source>
        <dbReference type="PROSITE" id="PS50850"/>
    </source>
</evidence>
<dbReference type="InterPro" id="IPR011701">
    <property type="entry name" value="MFS"/>
</dbReference>
<keyword evidence="10" id="KW-1185">Reference proteome</keyword>
<feature type="transmembrane region" description="Helical" evidence="7">
    <location>
        <begin position="171"/>
        <end position="189"/>
    </location>
</feature>
<feature type="transmembrane region" description="Helical" evidence="7">
    <location>
        <begin position="50"/>
        <end position="70"/>
    </location>
</feature>
<evidence type="ECO:0000256" key="1">
    <source>
        <dbReference type="ARBA" id="ARBA00004651"/>
    </source>
</evidence>
<keyword evidence="6 7" id="KW-0472">Membrane</keyword>
<comment type="caution">
    <text evidence="9">The sequence shown here is derived from an EMBL/GenBank/DDBJ whole genome shotgun (WGS) entry which is preliminary data.</text>
</comment>
<dbReference type="PRINTS" id="PR01035">
    <property type="entry name" value="TCRTETA"/>
</dbReference>